<reference evidence="7 8" key="1">
    <citation type="submission" date="2016-12" db="EMBL/GenBank/DDBJ databases">
        <title>The whole genome sequencing and assembly of Bacillus cohnii DSM 6307T strain.</title>
        <authorList>
            <person name="Lee Y.-J."/>
            <person name="Yi H."/>
            <person name="Bahn Y.-S."/>
            <person name="Kim J.F."/>
            <person name="Lee D.-W."/>
        </authorList>
    </citation>
    <scope>NUCLEOTIDE SEQUENCE [LARGE SCALE GENOMIC DNA]</scope>
    <source>
        <strain evidence="7 8">DSM 6307</strain>
    </source>
</reference>
<feature type="chain" id="PRO_5039745126" description="Maltodextrin-binding protein" evidence="5">
    <location>
        <begin position="20"/>
        <end position="426"/>
    </location>
</feature>
<dbReference type="EMBL" id="CP018866">
    <property type="protein sequence ID" value="AST90562.1"/>
    <property type="molecule type" value="Genomic_DNA"/>
</dbReference>
<accession>A0A223KM78</accession>
<keyword evidence="3 5" id="KW-0762">Sugar transport</keyword>
<comment type="similarity">
    <text evidence="1 5">Belongs to the bacterial solute-binding protein 1 family.</text>
</comment>
<keyword evidence="5" id="KW-0472">Membrane</keyword>
<dbReference type="PROSITE" id="PS51257">
    <property type="entry name" value="PROKAR_LIPOPROTEIN"/>
    <property type="match status" value="1"/>
</dbReference>
<evidence type="ECO:0000256" key="3">
    <source>
        <dbReference type="ARBA" id="ARBA00022597"/>
    </source>
</evidence>
<protein>
    <recommendedName>
        <fullName evidence="5">Maltodextrin-binding protein</fullName>
    </recommendedName>
</protein>
<dbReference type="GO" id="GO:1901982">
    <property type="term" value="F:maltose binding"/>
    <property type="evidence" value="ECO:0007669"/>
    <property type="project" value="TreeGrafter"/>
</dbReference>
<organism evidence="7 8">
    <name type="scientific">Sutcliffiella cohnii</name>
    <dbReference type="NCBI Taxonomy" id="33932"/>
    <lineage>
        <taxon>Bacteria</taxon>
        <taxon>Bacillati</taxon>
        <taxon>Bacillota</taxon>
        <taxon>Bacilli</taxon>
        <taxon>Bacillales</taxon>
        <taxon>Bacillaceae</taxon>
        <taxon>Sutcliffiella</taxon>
    </lineage>
</organism>
<dbReference type="SUPFAM" id="SSF53850">
    <property type="entry name" value="Periplasmic binding protein-like II"/>
    <property type="match status" value="1"/>
</dbReference>
<dbReference type="InterPro" id="IPR006059">
    <property type="entry name" value="SBP"/>
</dbReference>
<dbReference type="PANTHER" id="PTHR30061:SF50">
    <property type="entry name" value="MALTOSE_MALTODEXTRIN-BINDING PERIPLASMIC PROTEIN"/>
    <property type="match status" value="1"/>
</dbReference>
<dbReference type="RefSeq" id="WP_066420096.1">
    <property type="nucleotide sequence ID" value="NZ_CP018866.1"/>
</dbReference>
<dbReference type="GO" id="GO:0015768">
    <property type="term" value="P:maltose transport"/>
    <property type="evidence" value="ECO:0007669"/>
    <property type="project" value="TreeGrafter"/>
</dbReference>
<dbReference type="GO" id="GO:0015144">
    <property type="term" value="F:carbohydrate transmembrane transporter activity"/>
    <property type="evidence" value="ECO:0007669"/>
    <property type="project" value="InterPro"/>
</dbReference>
<keyword evidence="5" id="KW-0449">Lipoprotein</keyword>
<dbReference type="AlphaFoldDB" id="A0A223KM78"/>
<dbReference type="GO" id="GO:0042956">
    <property type="term" value="P:maltodextrin transmembrane transport"/>
    <property type="evidence" value="ECO:0007669"/>
    <property type="project" value="TreeGrafter"/>
</dbReference>
<evidence type="ECO:0000256" key="2">
    <source>
        <dbReference type="ARBA" id="ARBA00022448"/>
    </source>
</evidence>
<dbReference type="KEGG" id="bcoh:BC6307_04350"/>
<keyword evidence="8" id="KW-1185">Reference proteome</keyword>
<evidence type="ECO:0000313" key="8">
    <source>
        <dbReference type="Proteomes" id="UP000215224"/>
    </source>
</evidence>
<comment type="subcellular location">
    <subcellularLocation>
        <location evidence="5">Cell membrane</location>
        <topology evidence="5">Lipid-anchor</topology>
    </subcellularLocation>
</comment>
<keyword evidence="2 5" id="KW-0813">Transport</keyword>
<dbReference type="Proteomes" id="UP000215224">
    <property type="component" value="Chromosome"/>
</dbReference>
<dbReference type="Gene3D" id="3.40.190.10">
    <property type="entry name" value="Periplasmic binding protein-like II"/>
    <property type="match status" value="2"/>
</dbReference>
<dbReference type="InterPro" id="IPR006060">
    <property type="entry name" value="Maltose/Cyclodextrin-bd"/>
</dbReference>
<evidence type="ECO:0000313" key="7">
    <source>
        <dbReference type="EMBL" id="AST90562.1"/>
    </source>
</evidence>
<dbReference type="PANTHER" id="PTHR30061">
    <property type="entry name" value="MALTOSE-BINDING PERIPLASMIC PROTEIN"/>
    <property type="match status" value="1"/>
</dbReference>
<dbReference type="PRINTS" id="PR00181">
    <property type="entry name" value="MALTOSEBP"/>
</dbReference>
<proteinExistence type="inferred from homology"/>
<keyword evidence="4 5" id="KW-0732">Signal</keyword>
<feature type="signal peptide" evidence="5">
    <location>
        <begin position="1"/>
        <end position="19"/>
    </location>
</feature>
<dbReference type="GO" id="GO:0055052">
    <property type="term" value="C:ATP-binding cassette (ABC) transporter complex, substrate-binding subunit-containing"/>
    <property type="evidence" value="ECO:0007669"/>
    <property type="project" value="TreeGrafter"/>
</dbReference>
<dbReference type="STRING" id="1314751.GCA_001591425_04051"/>
<sequence length="426" mass="46675">MKKFLAMMMVAILTLGVLAACGPQRDTNEGTNNGGEGTTTEGTDKPESLAIWVNDQDEQSAALEQILKAYEEETGIEVKMTKMSMLDQLDALELDAAAGRGPDVFYQPHDRLGDMAIKGIAAPVDLGDDANLYSETAINALTFDGEVYGVPQVIETYGIFYNKDLVSEEEIKTIEGLMEVAEAQTDAANNKFGFVMNATDFYFTYPFLSGYGGYVFEITEDGFNSANIGLDNEGAVKGGELIQTWYANDYMNRSITDDFMNDQFQNGNIAAVLTGPWRIAQYKEALGDKLGSTTLPELDGTVAPSFVGVKAWFVNAYSKNQEWAVDLMKFITKHENAMKYYEMAGEMPALQTALESDEIVNDEIMAAFAEQTQYGQPMPNIPQMSQVWEPVANALGFIADGDDPQEVLEEAVQQIKDRIQASGGGN</sequence>
<keyword evidence="5" id="KW-1003">Cell membrane</keyword>
<dbReference type="Pfam" id="PF13416">
    <property type="entry name" value="SBP_bac_8"/>
    <property type="match status" value="1"/>
</dbReference>
<evidence type="ECO:0000256" key="1">
    <source>
        <dbReference type="ARBA" id="ARBA00008520"/>
    </source>
</evidence>
<name>A0A223KM78_9BACI</name>
<feature type="region of interest" description="Disordered" evidence="6">
    <location>
        <begin position="26"/>
        <end position="45"/>
    </location>
</feature>
<gene>
    <name evidence="7" type="ORF">BC6307_04350</name>
</gene>
<evidence type="ECO:0000256" key="5">
    <source>
        <dbReference type="RuleBase" id="RU365005"/>
    </source>
</evidence>
<evidence type="ECO:0000256" key="4">
    <source>
        <dbReference type="ARBA" id="ARBA00022729"/>
    </source>
</evidence>
<evidence type="ECO:0000256" key="6">
    <source>
        <dbReference type="SAM" id="MobiDB-lite"/>
    </source>
</evidence>